<dbReference type="AlphaFoldDB" id="A0A830BXZ3"/>
<evidence type="ECO:0000256" key="3">
    <source>
        <dbReference type="ARBA" id="ARBA00038471"/>
    </source>
</evidence>
<dbReference type="SUPFAM" id="SSF101148">
    <property type="entry name" value="Plant invertase/pectin methylesterase inhibitor"/>
    <property type="match status" value="1"/>
</dbReference>
<reference evidence="6" key="1">
    <citation type="submission" date="2020-07" db="EMBL/GenBank/DDBJ databases">
        <title>Ethylene signaling mediates host invasion by parasitic plants.</title>
        <authorList>
            <person name="Yoshida S."/>
        </authorList>
    </citation>
    <scope>NUCLEOTIDE SEQUENCE</scope>
    <source>
        <strain evidence="6">Okayama</strain>
    </source>
</reference>
<sequence length="168" mass="18521">MTAFRLLHFISLLLSTLIIVCAAAVSPKQICPKTRNPSLCFRILGSTDTPVDLRDLSRKALKFANLSVILALDEAQALGKFEENPVLKDRYRSCWKSFGRVNDYVAEYSKLLADQQRLQSVASDALKVAGACDPLFSQPPSEPADLKTVSDNLQDVCSILLVIALQHD</sequence>
<organism evidence="6 7">
    <name type="scientific">Phtheirospermum japonicum</name>
    <dbReference type="NCBI Taxonomy" id="374723"/>
    <lineage>
        <taxon>Eukaryota</taxon>
        <taxon>Viridiplantae</taxon>
        <taxon>Streptophyta</taxon>
        <taxon>Embryophyta</taxon>
        <taxon>Tracheophyta</taxon>
        <taxon>Spermatophyta</taxon>
        <taxon>Magnoliopsida</taxon>
        <taxon>eudicotyledons</taxon>
        <taxon>Gunneridae</taxon>
        <taxon>Pentapetalae</taxon>
        <taxon>asterids</taxon>
        <taxon>lamiids</taxon>
        <taxon>Lamiales</taxon>
        <taxon>Orobanchaceae</taxon>
        <taxon>Orobanchaceae incertae sedis</taxon>
        <taxon>Phtheirospermum</taxon>
    </lineage>
</organism>
<evidence type="ECO:0000256" key="2">
    <source>
        <dbReference type="ARBA" id="ARBA00023157"/>
    </source>
</evidence>
<evidence type="ECO:0000259" key="5">
    <source>
        <dbReference type="SMART" id="SM00856"/>
    </source>
</evidence>
<comment type="similarity">
    <text evidence="3">Belongs to the PMEI family.</text>
</comment>
<comment type="caution">
    <text evidence="6">The sequence shown here is derived from an EMBL/GenBank/DDBJ whole genome shotgun (WGS) entry which is preliminary data.</text>
</comment>
<dbReference type="InterPro" id="IPR034086">
    <property type="entry name" value="PMEI_plant"/>
</dbReference>
<accession>A0A830BXZ3</accession>
<evidence type="ECO:0000313" key="6">
    <source>
        <dbReference type="EMBL" id="GFP91399.1"/>
    </source>
</evidence>
<dbReference type="PANTHER" id="PTHR36710:SF4">
    <property type="entry name" value="PLANT INVERTASE_PECTIN METHYLESTERASE INHIBITOR SUPERFAMILY PROTEIN"/>
    <property type="match status" value="1"/>
</dbReference>
<dbReference type="PANTHER" id="PTHR36710">
    <property type="entry name" value="PECTINESTERASE INHIBITOR-LIKE"/>
    <property type="match status" value="1"/>
</dbReference>
<gene>
    <name evidence="6" type="ORF">PHJA_001283900</name>
</gene>
<name>A0A830BXZ3_9LAMI</name>
<dbReference type="Pfam" id="PF04043">
    <property type="entry name" value="PMEI"/>
    <property type="match status" value="1"/>
</dbReference>
<dbReference type="EMBL" id="BMAC01000243">
    <property type="protein sequence ID" value="GFP91399.1"/>
    <property type="molecule type" value="Genomic_DNA"/>
</dbReference>
<dbReference type="CDD" id="cd15797">
    <property type="entry name" value="PMEI"/>
    <property type="match status" value="1"/>
</dbReference>
<feature type="chain" id="PRO_5032288814" evidence="4">
    <location>
        <begin position="24"/>
        <end position="168"/>
    </location>
</feature>
<dbReference type="OrthoDB" id="913982at2759"/>
<dbReference type="GO" id="GO:0046910">
    <property type="term" value="F:pectinesterase inhibitor activity"/>
    <property type="evidence" value="ECO:0007669"/>
    <property type="project" value="InterPro"/>
</dbReference>
<dbReference type="NCBIfam" id="TIGR01614">
    <property type="entry name" value="PME_inhib"/>
    <property type="match status" value="1"/>
</dbReference>
<proteinExistence type="inferred from homology"/>
<keyword evidence="7" id="KW-1185">Reference proteome</keyword>
<evidence type="ECO:0000256" key="1">
    <source>
        <dbReference type="ARBA" id="ARBA00022729"/>
    </source>
</evidence>
<dbReference type="InterPro" id="IPR035513">
    <property type="entry name" value="Invertase/methylesterase_inhib"/>
</dbReference>
<dbReference type="InterPro" id="IPR052421">
    <property type="entry name" value="PCW_Enzyme_Inhibitor"/>
</dbReference>
<dbReference type="SMART" id="SM00856">
    <property type="entry name" value="PMEI"/>
    <property type="match status" value="1"/>
</dbReference>
<protein>
    <submittedName>
        <fullName evidence="6">Pectinesterase inhibitor</fullName>
    </submittedName>
</protein>
<keyword evidence="1 4" id="KW-0732">Signal</keyword>
<dbReference type="InterPro" id="IPR006501">
    <property type="entry name" value="Pectinesterase_inhib_dom"/>
</dbReference>
<evidence type="ECO:0000256" key="4">
    <source>
        <dbReference type="SAM" id="SignalP"/>
    </source>
</evidence>
<dbReference type="Gene3D" id="1.20.140.40">
    <property type="entry name" value="Invertase/pectin methylesterase inhibitor family protein"/>
    <property type="match status" value="1"/>
</dbReference>
<evidence type="ECO:0000313" key="7">
    <source>
        <dbReference type="Proteomes" id="UP000653305"/>
    </source>
</evidence>
<feature type="domain" description="Pectinesterase inhibitor" evidence="5">
    <location>
        <begin position="22"/>
        <end position="163"/>
    </location>
</feature>
<feature type="signal peptide" evidence="4">
    <location>
        <begin position="1"/>
        <end position="23"/>
    </location>
</feature>
<dbReference type="Proteomes" id="UP000653305">
    <property type="component" value="Unassembled WGS sequence"/>
</dbReference>
<keyword evidence="2" id="KW-1015">Disulfide bond</keyword>